<dbReference type="GO" id="GO:0005874">
    <property type="term" value="C:microtubule"/>
    <property type="evidence" value="ECO:0007669"/>
    <property type="project" value="UniProtKB-KW"/>
</dbReference>
<organism evidence="12">
    <name type="scientific">Medicago truncatula</name>
    <name type="common">Barrel medic</name>
    <name type="synonym">Medicago tribuloides</name>
    <dbReference type="NCBI Taxonomy" id="3880"/>
    <lineage>
        <taxon>Eukaryota</taxon>
        <taxon>Viridiplantae</taxon>
        <taxon>Streptophyta</taxon>
        <taxon>Embryophyta</taxon>
        <taxon>Tracheophyta</taxon>
        <taxon>Spermatophyta</taxon>
        <taxon>Magnoliopsida</taxon>
        <taxon>eudicotyledons</taxon>
        <taxon>Gunneridae</taxon>
        <taxon>Pentapetalae</taxon>
        <taxon>rosids</taxon>
        <taxon>fabids</taxon>
        <taxon>Fabales</taxon>
        <taxon>Fabaceae</taxon>
        <taxon>Papilionoideae</taxon>
        <taxon>50 kb inversion clade</taxon>
        <taxon>NPAAA clade</taxon>
        <taxon>Hologalegina</taxon>
        <taxon>IRL clade</taxon>
        <taxon>Trifolieae</taxon>
        <taxon>Medicago</taxon>
    </lineage>
</organism>
<dbReference type="GO" id="GO:0015031">
    <property type="term" value="P:protein transport"/>
    <property type="evidence" value="ECO:0007669"/>
    <property type="project" value="UniProtKB-KW"/>
</dbReference>
<dbReference type="AlphaFoldDB" id="I3S805"/>
<dbReference type="EMBL" id="BT136602">
    <property type="protein sequence ID" value="AFK36397.1"/>
    <property type="molecule type" value="mRNA"/>
</dbReference>
<evidence type="ECO:0000256" key="9">
    <source>
        <dbReference type="ARBA" id="ARBA00023212"/>
    </source>
</evidence>
<dbReference type="KEGG" id="mtr:25491939"/>
<dbReference type="SMR" id="I3S805"/>
<dbReference type="PANTHER" id="PTHR10969">
    <property type="entry name" value="MICROTUBULE-ASSOCIATED PROTEINS 1A/1B LIGHT CHAIN 3-RELATED"/>
    <property type="match status" value="1"/>
</dbReference>
<protein>
    <recommendedName>
        <fullName evidence="11">Autophagy-related protein</fullName>
    </recommendedName>
</protein>
<dbReference type="GO" id="GO:0006995">
    <property type="term" value="P:cellular response to nitrogen starvation"/>
    <property type="evidence" value="ECO:0000318"/>
    <property type="project" value="GO_Central"/>
</dbReference>
<evidence type="ECO:0000256" key="3">
    <source>
        <dbReference type="ARBA" id="ARBA00004370"/>
    </source>
</evidence>
<keyword evidence="7" id="KW-0813">Transport</keyword>
<evidence type="ECO:0000256" key="7">
    <source>
        <dbReference type="ARBA" id="ARBA00022927"/>
    </source>
</evidence>
<name>I3S805_MEDTR</name>
<evidence type="ECO:0000256" key="5">
    <source>
        <dbReference type="ARBA" id="ARBA00022701"/>
    </source>
</evidence>
<reference evidence="13 16" key="3">
    <citation type="journal article" date="2014" name="BMC Genomics">
        <title>An improved genome release (version Mt4.0) for the model legume Medicago truncatula.</title>
        <authorList>
            <person name="Tang H."/>
            <person name="Krishnakumar V."/>
            <person name="Bidwell S."/>
            <person name="Rosen B."/>
            <person name="Chan A."/>
            <person name="Zhou S."/>
            <person name="Gentzbittel L."/>
            <person name="Childs K.L."/>
            <person name="Yandell M."/>
            <person name="Gundlach H."/>
            <person name="Mayer K.F."/>
            <person name="Schwartz D.C."/>
            <person name="Town C.D."/>
        </authorList>
    </citation>
    <scope>GENOME REANNOTATION</scope>
    <source>
        <strain evidence="13">A17</strain>
        <strain evidence="15 16">cv. Jemalong A17</strain>
    </source>
</reference>
<keyword evidence="5" id="KW-0493">Microtubule</keyword>
<evidence type="ECO:0000256" key="6">
    <source>
        <dbReference type="ARBA" id="ARBA00022786"/>
    </source>
</evidence>
<reference evidence="15" key="4">
    <citation type="submission" date="2015-04" db="UniProtKB">
        <authorList>
            <consortium name="EnsemblPlants"/>
        </authorList>
    </citation>
    <scope>IDENTIFICATION</scope>
    <source>
        <strain evidence="15">cv. Jemalong A17</strain>
    </source>
</reference>
<dbReference type="HOGENOM" id="CLU_119276_0_1_1"/>
<reference evidence="17" key="5">
    <citation type="journal article" date="2018" name="Nat. Plants">
        <title>Whole-genome landscape of Medicago truncatula symbiotic genes.</title>
        <authorList>
            <person name="Pecrix Y."/>
            <person name="Staton S.E."/>
            <person name="Sallet E."/>
            <person name="Lelandais-Briere C."/>
            <person name="Moreau S."/>
            <person name="Carrere S."/>
            <person name="Blein T."/>
            <person name="Jardinaud M.F."/>
            <person name="Latrasse D."/>
            <person name="Zouine M."/>
            <person name="Zahm M."/>
            <person name="Kreplak J."/>
            <person name="Mayjonade B."/>
            <person name="Satge C."/>
            <person name="Perez M."/>
            <person name="Cauet S."/>
            <person name="Marande W."/>
            <person name="Chantry-Darmon C."/>
            <person name="Lopez-Roques C."/>
            <person name="Bouchez O."/>
            <person name="Berard A."/>
            <person name="Debelle F."/>
            <person name="Munos S."/>
            <person name="Bendahmane A."/>
            <person name="Berges H."/>
            <person name="Niebel A."/>
            <person name="Buitink J."/>
            <person name="Frugier F."/>
            <person name="Benhamed M."/>
            <person name="Crespi M."/>
            <person name="Gouzy J."/>
            <person name="Gamas P."/>
        </authorList>
    </citation>
    <scope>NUCLEOTIDE SEQUENCE [LARGE SCALE GENOMIC DNA]</scope>
    <source>
        <strain evidence="17">cv. Jemalong A17</strain>
    </source>
</reference>
<dbReference type="GO" id="GO:0000421">
    <property type="term" value="C:autophagosome membrane"/>
    <property type="evidence" value="ECO:0000318"/>
    <property type="project" value="GO_Central"/>
</dbReference>
<keyword evidence="6" id="KW-0833">Ubl conjugation pathway</keyword>
<evidence type="ECO:0000256" key="10">
    <source>
        <dbReference type="ARBA" id="ARBA00023288"/>
    </source>
</evidence>
<dbReference type="Proteomes" id="UP000002051">
    <property type="component" value="Chromosome 4"/>
</dbReference>
<keyword evidence="16" id="KW-1185">Reference proteome</keyword>
<comment type="function">
    <text evidence="1">Ubiquitin-like modifier involved in autophagosomes formation. May mediate the delivery of the autophagosomes to the vacuole via the microtubule cytoskeleton.</text>
</comment>
<evidence type="ECO:0000256" key="4">
    <source>
        <dbReference type="ARBA" id="ARBA00007293"/>
    </source>
</evidence>
<evidence type="ECO:0000313" key="12">
    <source>
        <dbReference type="EMBL" id="AFK36397.1"/>
    </source>
</evidence>
<dbReference type="EnsemblPlants" id="KEH29471">
    <property type="protein sequence ID" value="KEH29471"/>
    <property type="gene ID" value="MTR_4g037225"/>
</dbReference>
<keyword evidence="11" id="KW-0072">Autophagy</keyword>
<reference evidence="13 16" key="1">
    <citation type="journal article" date="2011" name="Nature">
        <title>The Medicago genome provides insight into the evolution of rhizobial symbioses.</title>
        <authorList>
            <person name="Young N.D."/>
            <person name="Debelle F."/>
            <person name="Oldroyd G.E."/>
            <person name="Geurts R."/>
            <person name="Cannon S.B."/>
            <person name="Udvardi M.K."/>
            <person name="Benedito V.A."/>
            <person name="Mayer K.F."/>
            <person name="Gouzy J."/>
            <person name="Schoof H."/>
            <person name="Van de Peer Y."/>
            <person name="Proost S."/>
            <person name="Cook D.R."/>
            <person name="Meyers B.C."/>
            <person name="Spannagl M."/>
            <person name="Cheung F."/>
            <person name="De Mita S."/>
            <person name="Krishnakumar V."/>
            <person name="Gundlach H."/>
            <person name="Zhou S."/>
            <person name="Mudge J."/>
            <person name="Bharti A.K."/>
            <person name="Murray J.D."/>
            <person name="Naoumkina M.A."/>
            <person name="Rosen B."/>
            <person name="Silverstein K.A."/>
            <person name="Tang H."/>
            <person name="Rombauts S."/>
            <person name="Zhao P.X."/>
            <person name="Zhou P."/>
            <person name="Barbe V."/>
            <person name="Bardou P."/>
            <person name="Bechner M."/>
            <person name="Bellec A."/>
            <person name="Berger A."/>
            <person name="Berges H."/>
            <person name="Bidwell S."/>
            <person name="Bisseling T."/>
            <person name="Choisne N."/>
            <person name="Couloux A."/>
            <person name="Denny R."/>
            <person name="Deshpande S."/>
            <person name="Dai X."/>
            <person name="Doyle J.J."/>
            <person name="Dudez A.M."/>
            <person name="Farmer A.D."/>
            <person name="Fouteau S."/>
            <person name="Franken C."/>
            <person name="Gibelin C."/>
            <person name="Gish J."/>
            <person name="Goldstein S."/>
            <person name="Gonzalez A.J."/>
            <person name="Green P.J."/>
            <person name="Hallab A."/>
            <person name="Hartog M."/>
            <person name="Hua A."/>
            <person name="Humphray S.J."/>
            <person name="Jeong D.H."/>
            <person name="Jing Y."/>
            <person name="Jocker A."/>
            <person name="Kenton S.M."/>
            <person name="Kim D.J."/>
            <person name="Klee K."/>
            <person name="Lai H."/>
            <person name="Lang C."/>
            <person name="Lin S."/>
            <person name="Macmil S.L."/>
            <person name="Magdelenat G."/>
            <person name="Matthews L."/>
            <person name="McCorrison J."/>
            <person name="Monaghan E.L."/>
            <person name="Mun J.H."/>
            <person name="Najar F.Z."/>
            <person name="Nicholson C."/>
            <person name="Noirot C."/>
            <person name="O'Bleness M."/>
            <person name="Paule C.R."/>
            <person name="Poulain J."/>
            <person name="Prion F."/>
            <person name="Qin B."/>
            <person name="Qu C."/>
            <person name="Retzel E.F."/>
            <person name="Riddle C."/>
            <person name="Sallet E."/>
            <person name="Samain S."/>
            <person name="Samson N."/>
            <person name="Sanders I."/>
            <person name="Saurat O."/>
            <person name="Scarpelli C."/>
            <person name="Schiex T."/>
            <person name="Segurens B."/>
            <person name="Severin A.J."/>
            <person name="Sherrier D.J."/>
            <person name="Shi R."/>
            <person name="Sims S."/>
            <person name="Singer S.R."/>
            <person name="Sinharoy S."/>
            <person name="Sterck L."/>
            <person name="Viollet A."/>
            <person name="Wang B.B."/>
            <person name="Wang K."/>
            <person name="Wang M."/>
            <person name="Wang X."/>
            <person name="Warfsmann J."/>
            <person name="Weissenbach J."/>
            <person name="White D.D."/>
            <person name="White J.D."/>
            <person name="Wiley G.B."/>
            <person name="Wincker P."/>
            <person name="Xing Y."/>
            <person name="Yang L."/>
            <person name="Yao Z."/>
            <person name="Ying F."/>
            <person name="Zhai J."/>
            <person name="Zhou L."/>
            <person name="Zuber A."/>
            <person name="Denarie J."/>
            <person name="Dixon R.A."/>
            <person name="May G.D."/>
            <person name="Schwartz D.C."/>
            <person name="Rogers J."/>
            <person name="Quetier F."/>
            <person name="Town C.D."/>
            <person name="Roe B.A."/>
        </authorList>
    </citation>
    <scope>NUCLEOTIDE SEQUENCE [LARGE SCALE GENOMIC DNA]</scope>
    <source>
        <strain evidence="13">A17</strain>
        <strain evidence="15 16">cv. Jemalong A17</strain>
    </source>
</reference>
<keyword evidence="9" id="KW-0206">Cytoskeleton</keyword>
<evidence type="ECO:0000256" key="8">
    <source>
        <dbReference type="ARBA" id="ARBA00023136"/>
    </source>
</evidence>
<reference evidence="14" key="6">
    <citation type="journal article" date="2018" name="Nat. Plants">
        <title>Whole-genome landscape of Medicago truncatula symbiotic genes.</title>
        <authorList>
            <person name="Pecrix Y."/>
            <person name="Gamas P."/>
            <person name="Carrere S."/>
        </authorList>
    </citation>
    <scope>NUCLEOTIDE SEQUENCE</scope>
    <source>
        <tissue evidence="14">Leaves</tissue>
    </source>
</reference>
<dbReference type="Gramene" id="rna22060">
    <property type="protein sequence ID" value="RHN59893.1"/>
    <property type="gene ID" value="gene22060"/>
</dbReference>
<evidence type="ECO:0000256" key="2">
    <source>
        <dbReference type="ARBA" id="ARBA00004245"/>
    </source>
</evidence>
<evidence type="ECO:0000313" key="14">
    <source>
        <dbReference type="EMBL" id="RHN59893.1"/>
    </source>
</evidence>
<proteinExistence type="evidence at transcript level"/>
<evidence type="ECO:0000256" key="1">
    <source>
        <dbReference type="ARBA" id="ARBA00003307"/>
    </source>
</evidence>
<dbReference type="GO" id="GO:0097352">
    <property type="term" value="P:autophagosome maturation"/>
    <property type="evidence" value="ECO:0000318"/>
    <property type="project" value="GO_Central"/>
</dbReference>
<keyword evidence="7" id="KW-0653">Protein transport</keyword>
<accession>I3S805</accession>
<comment type="subcellular location">
    <subcellularLocation>
        <location evidence="2">Cytoplasm</location>
        <location evidence="2">Cytoskeleton</location>
    </subcellularLocation>
    <subcellularLocation>
        <location evidence="3">Membrane</location>
    </subcellularLocation>
</comment>
<evidence type="ECO:0000313" key="16">
    <source>
        <dbReference type="Proteomes" id="UP000002051"/>
    </source>
</evidence>
<gene>
    <name evidence="15" type="primary">25491939</name>
    <name evidence="13" type="ordered locus">MTR_4g037225</name>
    <name evidence="14" type="ORF">MtrunA17_Chr4g0019141</name>
</gene>
<keyword evidence="8" id="KW-0472">Membrane</keyword>
<dbReference type="GO" id="GO:0000423">
    <property type="term" value="P:mitophagy"/>
    <property type="evidence" value="ECO:0000318"/>
    <property type="project" value="GO_Central"/>
</dbReference>
<dbReference type="InterPro" id="IPR004241">
    <property type="entry name" value="Atg8-like"/>
</dbReference>
<dbReference type="Proteomes" id="UP000265566">
    <property type="component" value="Chromosome 4"/>
</dbReference>
<evidence type="ECO:0000313" key="15">
    <source>
        <dbReference type="EnsemblPlants" id="KEH29471"/>
    </source>
</evidence>
<dbReference type="STRING" id="3880.I3S805"/>
<keyword evidence="10" id="KW-0449">Lipoprotein</keyword>
<sequence>MSKPSYKTKHSFERRQAEYNRIREKFSDRVPVIVEKAERSDIADIDKKKYLVPGDLSVAKFLFVVRHRIRLSEDKDIFGFVHNNQSPVVASALMSSLYEEHKDEDGFLYMTYNEEKPLDN</sequence>
<evidence type="ECO:0000313" key="13">
    <source>
        <dbReference type="EMBL" id="KEH29471.1"/>
    </source>
</evidence>
<comment type="similarity">
    <text evidence="4 11">Belongs to the ATG8 family.</text>
</comment>
<dbReference type="InterPro" id="IPR029071">
    <property type="entry name" value="Ubiquitin-like_domsf"/>
</dbReference>
<dbReference type="Gene3D" id="3.10.20.90">
    <property type="entry name" value="Phosphatidylinositol 3-kinase Catalytic Subunit, Chain A, domain 1"/>
    <property type="match status" value="1"/>
</dbReference>
<dbReference type="SUPFAM" id="SSF54236">
    <property type="entry name" value="Ubiquitin-like"/>
    <property type="match status" value="1"/>
</dbReference>
<dbReference type="GO" id="GO:0008429">
    <property type="term" value="F:phosphatidylethanolamine binding"/>
    <property type="evidence" value="ECO:0000318"/>
    <property type="project" value="GO_Central"/>
</dbReference>
<keyword evidence="9" id="KW-0963">Cytoplasm</keyword>
<dbReference type="OrthoDB" id="6738456at2759"/>
<reference evidence="12" key="2">
    <citation type="submission" date="2012-05" db="EMBL/GenBank/DDBJ databases">
        <authorList>
            <person name="Krishnakumar V."/>
            <person name="Cheung F."/>
            <person name="Xiao Y."/>
            <person name="Chan A."/>
            <person name="Moskal W.A."/>
            <person name="Town C.D."/>
        </authorList>
    </citation>
    <scope>NUCLEOTIDE SEQUENCE</scope>
</reference>
<evidence type="ECO:0000313" key="17">
    <source>
        <dbReference type="Proteomes" id="UP000265566"/>
    </source>
</evidence>
<dbReference type="Pfam" id="PF02991">
    <property type="entry name" value="ATG8"/>
    <property type="match status" value="1"/>
</dbReference>
<dbReference type="EMBL" id="CM001220">
    <property type="protein sequence ID" value="KEH29471.1"/>
    <property type="molecule type" value="Genomic_DNA"/>
</dbReference>
<dbReference type="GO" id="GO:0000045">
    <property type="term" value="P:autophagosome assembly"/>
    <property type="evidence" value="ECO:0000318"/>
    <property type="project" value="GO_Central"/>
</dbReference>
<dbReference type="EMBL" id="PSQE01000004">
    <property type="protein sequence ID" value="RHN59893.1"/>
    <property type="molecule type" value="Genomic_DNA"/>
</dbReference>
<evidence type="ECO:0000256" key="11">
    <source>
        <dbReference type="RuleBase" id="RU004384"/>
    </source>
</evidence>